<proteinExistence type="predicted"/>
<dbReference type="Proteomes" id="UP001293254">
    <property type="component" value="Unassembled WGS sequence"/>
</dbReference>
<keyword evidence="3" id="KW-1185">Reference proteome</keyword>
<organism evidence="2 3">
    <name type="scientific">Sesamum alatum</name>
    <dbReference type="NCBI Taxonomy" id="300844"/>
    <lineage>
        <taxon>Eukaryota</taxon>
        <taxon>Viridiplantae</taxon>
        <taxon>Streptophyta</taxon>
        <taxon>Embryophyta</taxon>
        <taxon>Tracheophyta</taxon>
        <taxon>Spermatophyta</taxon>
        <taxon>Magnoliopsida</taxon>
        <taxon>eudicotyledons</taxon>
        <taxon>Gunneridae</taxon>
        <taxon>Pentapetalae</taxon>
        <taxon>asterids</taxon>
        <taxon>lamiids</taxon>
        <taxon>Lamiales</taxon>
        <taxon>Pedaliaceae</taxon>
        <taxon>Sesamum</taxon>
    </lineage>
</organism>
<sequence>MAARAAMIANKARQRHEELVAIARVVAVEVDLDPVNVPPTPHAGVMDLDHSLTHNEGHNLLRSLVLLLPLWTWHLFARASLHYKSQGSSQTFPITLNHEASNPKRHKSDKGKRVPDDSEGATGGGGEEPQSPVFMSVDAFAIFPLRLLTSQPIAYVKLGETSFEMYKACLLPQDQIALASLHHTRLEMLGAHLHHQLAEVIHAMSLKCSYWRYGRDDIQAWIQSIEDAYESLKTELSEVQASLQAEICSLKAEVEASKARENKVYDSGVARGRSDYMNSPKYLEALKKDSTPWTICFFKDAELKEYPKEVVIDSIPEDEFAGLVYSVPSHPSSKVATSSVYGVLGTLENPLQVDPTIFEKSFSGPLASDLQRFLDHLKRLFVLSMSTASDNYFGGLEAFVLSTFGDCLKRLFISLTLNDSLKRGVILSTLGDCLKRLVILSTLDDGLKRLVILSTLDDCPKRLVILSTLDDSLKRLFILSTIDDILKRLFILSILNDCLKSL</sequence>
<comment type="caution">
    <text evidence="2">The sequence shown here is derived from an EMBL/GenBank/DDBJ whole genome shotgun (WGS) entry which is preliminary data.</text>
</comment>
<gene>
    <name evidence="2" type="ORF">Salat_1886500</name>
</gene>
<dbReference type="EMBL" id="JACGWO010000007">
    <property type="protein sequence ID" value="KAK4423039.1"/>
    <property type="molecule type" value="Genomic_DNA"/>
</dbReference>
<protein>
    <submittedName>
        <fullName evidence="2">Uncharacterized protein</fullName>
    </submittedName>
</protein>
<evidence type="ECO:0000313" key="2">
    <source>
        <dbReference type="EMBL" id="KAK4423039.1"/>
    </source>
</evidence>
<reference evidence="2" key="2">
    <citation type="journal article" date="2024" name="Plant">
        <title>Genomic evolution and insights into agronomic trait innovations of Sesamum species.</title>
        <authorList>
            <person name="Miao H."/>
            <person name="Wang L."/>
            <person name="Qu L."/>
            <person name="Liu H."/>
            <person name="Sun Y."/>
            <person name="Le M."/>
            <person name="Wang Q."/>
            <person name="Wei S."/>
            <person name="Zheng Y."/>
            <person name="Lin W."/>
            <person name="Duan Y."/>
            <person name="Cao H."/>
            <person name="Xiong S."/>
            <person name="Wang X."/>
            <person name="Wei L."/>
            <person name="Li C."/>
            <person name="Ma Q."/>
            <person name="Ju M."/>
            <person name="Zhao R."/>
            <person name="Li G."/>
            <person name="Mu C."/>
            <person name="Tian Q."/>
            <person name="Mei H."/>
            <person name="Zhang T."/>
            <person name="Gao T."/>
            <person name="Zhang H."/>
        </authorList>
    </citation>
    <scope>NUCLEOTIDE SEQUENCE</scope>
    <source>
        <strain evidence="2">3651</strain>
    </source>
</reference>
<name>A0AAE1Y3H6_9LAMI</name>
<evidence type="ECO:0000313" key="3">
    <source>
        <dbReference type="Proteomes" id="UP001293254"/>
    </source>
</evidence>
<accession>A0AAE1Y3H6</accession>
<evidence type="ECO:0000256" key="1">
    <source>
        <dbReference type="SAM" id="MobiDB-lite"/>
    </source>
</evidence>
<reference evidence="2" key="1">
    <citation type="submission" date="2020-06" db="EMBL/GenBank/DDBJ databases">
        <authorList>
            <person name="Li T."/>
            <person name="Hu X."/>
            <person name="Zhang T."/>
            <person name="Song X."/>
            <person name="Zhang H."/>
            <person name="Dai N."/>
            <person name="Sheng W."/>
            <person name="Hou X."/>
            <person name="Wei L."/>
        </authorList>
    </citation>
    <scope>NUCLEOTIDE SEQUENCE</scope>
    <source>
        <strain evidence="2">3651</strain>
        <tissue evidence="2">Leaf</tissue>
    </source>
</reference>
<dbReference type="AlphaFoldDB" id="A0AAE1Y3H6"/>
<feature type="region of interest" description="Disordered" evidence="1">
    <location>
        <begin position="93"/>
        <end position="131"/>
    </location>
</feature>